<gene>
    <name evidence="1" type="ORF">FHS68_003998</name>
</gene>
<evidence type="ECO:0000313" key="1">
    <source>
        <dbReference type="EMBL" id="NIJ54811.1"/>
    </source>
</evidence>
<proteinExistence type="predicted"/>
<dbReference type="EMBL" id="JAASQJ010000004">
    <property type="protein sequence ID" value="NIJ54811.1"/>
    <property type="molecule type" value="Genomic_DNA"/>
</dbReference>
<name>A0ABX0UP93_9BACT</name>
<reference evidence="1 2" key="1">
    <citation type="submission" date="2020-03" db="EMBL/GenBank/DDBJ databases">
        <title>Genomic Encyclopedia of Type Strains, Phase IV (KMG-IV): sequencing the most valuable type-strain genomes for metagenomic binning, comparative biology and taxonomic classification.</title>
        <authorList>
            <person name="Goeker M."/>
        </authorList>
    </citation>
    <scope>NUCLEOTIDE SEQUENCE [LARGE SCALE GENOMIC DNA]</scope>
    <source>
        <strain evidence="1 2">DSM 102865</strain>
    </source>
</reference>
<dbReference type="Proteomes" id="UP001179181">
    <property type="component" value="Unassembled WGS sequence"/>
</dbReference>
<evidence type="ECO:0000313" key="2">
    <source>
        <dbReference type="Proteomes" id="UP001179181"/>
    </source>
</evidence>
<protein>
    <submittedName>
        <fullName evidence="1">Uncharacterized protein</fullName>
    </submittedName>
</protein>
<organism evidence="1 2">
    <name type="scientific">Dyadobacter arcticus</name>
    <dbReference type="NCBI Taxonomy" id="1078754"/>
    <lineage>
        <taxon>Bacteria</taxon>
        <taxon>Pseudomonadati</taxon>
        <taxon>Bacteroidota</taxon>
        <taxon>Cytophagia</taxon>
        <taxon>Cytophagales</taxon>
        <taxon>Spirosomataceae</taxon>
        <taxon>Dyadobacter</taxon>
    </lineage>
</organism>
<keyword evidence="2" id="KW-1185">Reference proteome</keyword>
<accession>A0ABX0UP93</accession>
<sequence length="49" mass="5916">MRNFVGMLFNESYLQYVCRGGNVAEMWNNFEWDENLPQRLKEDFPCLLP</sequence>
<comment type="caution">
    <text evidence="1">The sequence shown here is derived from an EMBL/GenBank/DDBJ whole genome shotgun (WGS) entry which is preliminary data.</text>
</comment>